<gene>
    <name evidence="2" type="ORF">GCM10009092_14040</name>
</gene>
<dbReference type="InterPro" id="IPR052737">
    <property type="entry name" value="Omega-amidase_YafV"/>
</dbReference>
<dbReference type="PANTHER" id="PTHR47799:SF1">
    <property type="entry name" value="OMEGA-AMIDASE YAFV"/>
    <property type="match status" value="1"/>
</dbReference>
<dbReference type="EMBL" id="BAAAEI010000006">
    <property type="protein sequence ID" value="GAA0350839.1"/>
    <property type="molecule type" value="Genomic_DNA"/>
</dbReference>
<reference evidence="3" key="1">
    <citation type="journal article" date="2019" name="Int. J. Syst. Evol. Microbiol.">
        <title>The Global Catalogue of Microorganisms (GCM) 10K type strain sequencing project: providing services to taxonomists for standard genome sequencing and annotation.</title>
        <authorList>
            <consortium name="The Broad Institute Genomics Platform"/>
            <consortium name="The Broad Institute Genome Sequencing Center for Infectious Disease"/>
            <person name="Wu L."/>
            <person name="Ma J."/>
        </authorList>
    </citation>
    <scope>NUCLEOTIDE SEQUENCE [LARGE SCALE GENOMIC DNA]</scope>
    <source>
        <strain evidence="3">JCM 13378</strain>
    </source>
</reference>
<dbReference type="RefSeq" id="WP_343843417.1">
    <property type="nucleotide sequence ID" value="NZ_BAAAEI010000006.1"/>
</dbReference>
<name>A0ABP3GNG0_9ALTE</name>
<comment type="caution">
    <text evidence="2">The sequence shown here is derived from an EMBL/GenBank/DDBJ whole genome shotgun (WGS) entry which is preliminary data.</text>
</comment>
<dbReference type="Pfam" id="PF00795">
    <property type="entry name" value="CN_hydrolase"/>
    <property type="match status" value="1"/>
</dbReference>
<proteinExistence type="predicted"/>
<protein>
    <submittedName>
        <fullName evidence="2">Carbon-nitrogen hydrolase family protein</fullName>
    </submittedName>
</protein>
<dbReference type="CDD" id="cd07197">
    <property type="entry name" value="nitrilase"/>
    <property type="match status" value="1"/>
</dbReference>
<feature type="domain" description="CN hydrolase" evidence="1">
    <location>
        <begin position="5"/>
        <end position="238"/>
    </location>
</feature>
<sequence length="249" mass="26663">MSSSICISLVQMASLRGQLEANLQTHLRAIALSAQHQADVVMFPELSLTGYELDLAAELAINEQHQIVQTLSDAAIQHNVLVIAGCPMPAQQGKAHIGALLCFADGRVLSYQKQYLHQGEAQFCAPGSQPCHFEVKGHNLALAICADFADPRHAQQARQTNIDIYLASALITAGGYAADSEILAGIGQQGQCQVLLANYIGQTGGWQACGQSAIWNSQGKQVFAADDSACLVLCDLDARQSSIRQMPLY</sequence>
<dbReference type="Proteomes" id="UP001501757">
    <property type="component" value="Unassembled WGS sequence"/>
</dbReference>
<dbReference type="GO" id="GO:0016787">
    <property type="term" value="F:hydrolase activity"/>
    <property type="evidence" value="ECO:0007669"/>
    <property type="project" value="UniProtKB-KW"/>
</dbReference>
<dbReference type="PANTHER" id="PTHR47799">
    <property type="entry name" value="OMEGA-AMIDASE YAFV"/>
    <property type="match status" value="1"/>
</dbReference>
<dbReference type="PROSITE" id="PS50263">
    <property type="entry name" value="CN_HYDROLASE"/>
    <property type="match status" value="1"/>
</dbReference>
<evidence type="ECO:0000259" key="1">
    <source>
        <dbReference type="PROSITE" id="PS50263"/>
    </source>
</evidence>
<dbReference type="Gene3D" id="3.60.110.10">
    <property type="entry name" value="Carbon-nitrogen hydrolase"/>
    <property type="match status" value="1"/>
</dbReference>
<keyword evidence="3" id="KW-1185">Reference proteome</keyword>
<evidence type="ECO:0000313" key="3">
    <source>
        <dbReference type="Proteomes" id="UP001501757"/>
    </source>
</evidence>
<dbReference type="SUPFAM" id="SSF56317">
    <property type="entry name" value="Carbon-nitrogen hydrolase"/>
    <property type="match status" value="1"/>
</dbReference>
<keyword evidence="2" id="KW-0378">Hydrolase</keyword>
<dbReference type="InterPro" id="IPR003010">
    <property type="entry name" value="C-N_Hydrolase"/>
</dbReference>
<organism evidence="2 3">
    <name type="scientific">Bowmanella denitrificans</name>
    <dbReference type="NCBI Taxonomy" id="366582"/>
    <lineage>
        <taxon>Bacteria</taxon>
        <taxon>Pseudomonadati</taxon>
        <taxon>Pseudomonadota</taxon>
        <taxon>Gammaproteobacteria</taxon>
        <taxon>Alteromonadales</taxon>
        <taxon>Alteromonadaceae</taxon>
        <taxon>Bowmanella</taxon>
    </lineage>
</organism>
<dbReference type="InterPro" id="IPR036526">
    <property type="entry name" value="C-N_Hydrolase_sf"/>
</dbReference>
<evidence type="ECO:0000313" key="2">
    <source>
        <dbReference type="EMBL" id="GAA0350839.1"/>
    </source>
</evidence>
<accession>A0ABP3GNG0</accession>